<gene>
    <name evidence="3" type="ORF">Anas_11456</name>
</gene>
<protein>
    <recommendedName>
        <fullName evidence="5">Zinc transporter 9</fullName>
    </recommendedName>
</protein>
<evidence type="ECO:0000256" key="1">
    <source>
        <dbReference type="ARBA" id="ARBA00022448"/>
    </source>
</evidence>
<evidence type="ECO:0008006" key="5">
    <source>
        <dbReference type="Google" id="ProtNLM"/>
    </source>
</evidence>
<organism evidence="3 4">
    <name type="scientific">Armadillidium nasatum</name>
    <dbReference type="NCBI Taxonomy" id="96803"/>
    <lineage>
        <taxon>Eukaryota</taxon>
        <taxon>Metazoa</taxon>
        <taxon>Ecdysozoa</taxon>
        <taxon>Arthropoda</taxon>
        <taxon>Crustacea</taxon>
        <taxon>Multicrustacea</taxon>
        <taxon>Malacostraca</taxon>
        <taxon>Eumalacostraca</taxon>
        <taxon>Peracarida</taxon>
        <taxon>Isopoda</taxon>
        <taxon>Oniscidea</taxon>
        <taxon>Crinocheta</taxon>
        <taxon>Armadillidiidae</taxon>
        <taxon>Armadillidium</taxon>
    </lineage>
</organism>
<dbReference type="EMBL" id="SEYY01018783">
    <property type="protein sequence ID" value="KAB7499001.1"/>
    <property type="molecule type" value="Genomic_DNA"/>
</dbReference>
<evidence type="ECO:0000313" key="4">
    <source>
        <dbReference type="Proteomes" id="UP000326759"/>
    </source>
</evidence>
<evidence type="ECO:0000256" key="2">
    <source>
        <dbReference type="SAM" id="MobiDB-lite"/>
    </source>
</evidence>
<feature type="compositionally biased region" description="Basic and acidic residues" evidence="2">
    <location>
        <begin position="170"/>
        <end position="191"/>
    </location>
</feature>
<dbReference type="GO" id="GO:0008324">
    <property type="term" value="F:monoatomic cation transmembrane transporter activity"/>
    <property type="evidence" value="ECO:0007669"/>
    <property type="project" value="InterPro"/>
</dbReference>
<keyword evidence="4" id="KW-1185">Reference proteome</keyword>
<reference evidence="3 4" key="1">
    <citation type="journal article" date="2019" name="PLoS Biol.">
        <title>Sex chromosomes control vertical transmission of feminizing Wolbachia symbionts in an isopod.</title>
        <authorList>
            <person name="Becking T."/>
            <person name="Chebbi M.A."/>
            <person name="Giraud I."/>
            <person name="Moumen B."/>
            <person name="Laverre T."/>
            <person name="Caubet Y."/>
            <person name="Peccoud J."/>
            <person name="Gilbert C."/>
            <person name="Cordaux R."/>
        </authorList>
    </citation>
    <scope>NUCLEOTIDE SEQUENCE [LARGE SCALE GENOMIC DNA]</scope>
    <source>
        <strain evidence="3">ANa2</strain>
        <tissue evidence="3">Whole body excluding digestive tract and cuticle</tissue>
    </source>
</reference>
<dbReference type="Proteomes" id="UP000326759">
    <property type="component" value="Unassembled WGS sequence"/>
</dbReference>
<proteinExistence type="predicted"/>
<dbReference type="GO" id="GO:0005783">
    <property type="term" value="C:endoplasmic reticulum"/>
    <property type="evidence" value="ECO:0007669"/>
    <property type="project" value="TreeGrafter"/>
</dbReference>
<accession>A0A5N5SXS0</accession>
<dbReference type="PANTHER" id="PTHR13414:SF9">
    <property type="entry name" value="PROTON-COUPLED ZINC ANTIPORTER SLC30A9, MITOCHONDRIAL"/>
    <property type="match status" value="1"/>
</dbReference>
<dbReference type="GO" id="GO:0006829">
    <property type="term" value="P:zinc ion transport"/>
    <property type="evidence" value="ECO:0007669"/>
    <property type="project" value="InterPro"/>
</dbReference>
<feature type="non-terminal residue" evidence="3">
    <location>
        <position position="365"/>
    </location>
</feature>
<comment type="caution">
    <text evidence="3">The sequence shown here is derived from an EMBL/GenBank/DDBJ whole genome shotgun (WGS) entry which is preliminary data.</text>
</comment>
<dbReference type="PANTHER" id="PTHR13414">
    <property type="entry name" value="HUEL-CATION TRANSPORTER"/>
    <property type="match status" value="1"/>
</dbReference>
<dbReference type="OrthoDB" id="435980at2759"/>
<name>A0A5N5SXS0_9CRUS</name>
<dbReference type="InterPro" id="IPR040177">
    <property type="entry name" value="SLC30A9"/>
</dbReference>
<keyword evidence="1" id="KW-0813">Transport</keyword>
<sequence>MAIDAIRKGAKEENMTFMNYVLRGSDPSVNVVLLEDMAAVMGVGIAIGCMGLTSYTGSHIPDALGSCIIGSLLAGVSGFIVFTNSTALVGRSIPQQDIQIINNEIESDVMIRAIHDVKGHNVMNKLVEKYHGPYKIVKTYENGVMYDIQHKYRNTILLRIHHKHLKKWHETPEELKEVNPERNLEDTKSETSENDFEGFTKENQSMFRVNWEKSFRRDQRYNKRRQPFSDRQLSFRNRPYIRNVDITQAGPSGIRNERNIGRDDLRNKIQNRQNQLNYGNNKHPNQGMKWKKVSINVTTTDIPINRIKIEVLLPSIEINNIRKCFCLQLRTVDIKKCFCLQLRTVDIKSIDLRTYNNEITSLNLI</sequence>
<evidence type="ECO:0000313" key="3">
    <source>
        <dbReference type="EMBL" id="KAB7499001.1"/>
    </source>
</evidence>
<dbReference type="GO" id="GO:0006882">
    <property type="term" value="P:intracellular zinc ion homeostasis"/>
    <property type="evidence" value="ECO:0007669"/>
    <property type="project" value="TreeGrafter"/>
</dbReference>
<feature type="region of interest" description="Disordered" evidence="2">
    <location>
        <begin position="170"/>
        <end position="199"/>
    </location>
</feature>
<dbReference type="AlphaFoldDB" id="A0A5N5SXS0"/>